<dbReference type="SUPFAM" id="SSF56719">
    <property type="entry name" value="Type II DNA topoisomerase"/>
    <property type="match status" value="1"/>
</dbReference>
<dbReference type="GO" id="GO:0003677">
    <property type="term" value="F:DNA binding"/>
    <property type="evidence" value="ECO:0007669"/>
    <property type="project" value="UniProtKB-UniRule"/>
</dbReference>
<evidence type="ECO:0000256" key="3">
    <source>
        <dbReference type="ARBA" id="ARBA00012895"/>
    </source>
</evidence>
<evidence type="ECO:0000256" key="6">
    <source>
        <dbReference type="ARBA" id="ARBA00023235"/>
    </source>
</evidence>
<dbReference type="InterPro" id="IPR013760">
    <property type="entry name" value="Topo_IIA-like_dom_sf"/>
</dbReference>
<keyword evidence="5 7" id="KW-0238">DNA-binding</keyword>
<evidence type="ECO:0000256" key="4">
    <source>
        <dbReference type="ARBA" id="ARBA00023029"/>
    </source>
</evidence>
<dbReference type="GO" id="GO:0009330">
    <property type="term" value="C:DNA topoisomerase type II (double strand cut, ATP-hydrolyzing) complex"/>
    <property type="evidence" value="ECO:0007669"/>
    <property type="project" value="TreeGrafter"/>
</dbReference>
<evidence type="ECO:0000256" key="5">
    <source>
        <dbReference type="ARBA" id="ARBA00023125"/>
    </source>
</evidence>
<dbReference type="PANTHER" id="PTHR43493">
    <property type="entry name" value="DNA GYRASE/TOPOISOMERASE SUBUNIT A"/>
    <property type="match status" value="1"/>
</dbReference>
<evidence type="ECO:0000256" key="2">
    <source>
        <dbReference type="ARBA" id="ARBA00008263"/>
    </source>
</evidence>
<dbReference type="Pfam" id="PF03989">
    <property type="entry name" value="DNA_gyraseA_C"/>
    <property type="match status" value="2"/>
</dbReference>
<name>A0A2H5Y373_9CHLR</name>
<dbReference type="EMBL" id="BEHY01000001">
    <property type="protein sequence ID" value="GBD07891.1"/>
    <property type="molecule type" value="Genomic_DNA"/>
</dbReference>
<dbReference type="Gene3D" id="3.30.1360.40">
    <property type="match status" value="1"/>
</dbReference>
<proteinExistence type="inferred from homology"/>
<dbReference type="Gene3D" id="1.10.268.10">
    <property type="entry name" value="Topoisomerase, domain 3"/>
    <property type="match status" value="1"/>
</dbReference>
<dbReference type="AlphaFoldDB" id="A0A2H5Y373"/>
<dbReference type="EC" id="5.6.2.2" evidence="3"/>
<evidence type="ECO:0000256" key="8">
    <source>
        <dbReference type="SAM" id="Coils"/>
    </source>
</evidence>
<dbReference type="Pfam" id="PF00521">
    <property type="entry name" value="DNA_topoisoIV"/>
    <property type="match status" value="1"/>
</dbReference>
<dbReference type="SUPFAM" id="SSF101904">
    <property type="entry name" value="GyrA/ParC C-terminal domain-like"/>
    <property type="match status" value="1"/>
</dbReference>
<dbReference type="GO" id="GO:0005524">
    <property type="term" value="F:ATP binding"/>
    <property type="evidence" value="ECO:0007669"/>
    <property type="project" value="InterPro"/>
</dbReference>
<feature type="coiled-coil region" evidence="8">
    <location>
        <begin position="277"/>
        <end position="332"/>
    </location>
</feature>
<comment type="similarity">
    <text evidence="2">Belongs to the type II topoisomerase GyrA/ParC subunit family.</text>
</comment>
<dbReference type="GO" id="GO:0005737">
    <property type="term" value="C:cytoplasm"/>
    <property type="evidence" value="ECO:0007669"/>
    <property type="project" value="TreeGrafter"/>
</dbReference>
<dbReference type="Proteomes" id="UP000236642">
    <property type="component" value="Unassembled WGS sequence"/>
</dbReference>
<feature type="domain" description="Topo IIA-type catalytic" evidence="9">
    <location>
        <begin position="1"/>
        <end position="347"/>
    </location>
</feature>
<evidence type="ECO:0000313" key="11">
    <source>
        <dbReference type="Proteomes" id="UP000236642"/>
    </source>
</evidence>
<dbReference type="SMART" id="SM00434">
    <property type="entry name" value="TOP4c"/>
    <property type="match status" value="1"/>
</dbReference>
<dbReference type="Gene3D" id="3.90.199.10">
    <property type="entry name" value="Topoisomerase II, domain 5"/>
    <property type="match status" value="1"/>
</dbReference>
<gene>
    <name evidence="10" type="primary">gyrA_1</name>
    <name evidence="10" type="ORF">HRbin22_00117</name>
</gene>
<evidence type="ECO:0000256" key="1">
    <source>
        <dbReference type="ARBA" id="ARBA00000185"/>
    </source>
</evidence>
<dbReference type="InterPro" id="IPR013758">
    <property type="entry name" value="Topo_IIA_A/C_ab"/>
</dbReference>
<comment type="caution">
    <text evidence="10">The sequence shown here is derived from an EMBL/GenBank/DDBJ whole genome shotgun (WGS) entry which is preliminary data.</text>
</comment>
<dbReference type="InterPro" id="IPR013757">
    <property type="entry name" value="Topo_IIA_A_a_sf"/>
</dbReference>
<dbReference type="InterPro" id="IPR006691">
    <property type="entry name" value="GyrA/parC_rep"/>
</dbReference>
<dbReference type="InterPro" id="IPR002205">
    <property type="entry name" value="Topo_IIA_dom_A"/>
</dbReference>
<sequence>MPQLLINGASGIAVGMATSIPPHNLGEVCDALCYMIDNWGRLDRITVDDLLAFIKGPDFPTGGVVFRYADDGETDALRAAYAVGKGQFVVQARAHIEEAERGKVRIVVTELPYQVNKAALIERIAELVREGRIEGITDLRDESDRRGMRLVIEVARTADPREVLAALYKHTPMQTTFGVQMLALVDGEPRLLPLKKVLQLFVEHRQQVIRRRSEYELARARERAHILEGLLTALAHLDEVIALIRRSKDAEEAKAGLMRRYRLTEVQALAILEMPLRRLARLEREKIEAEYKEKQRRIRELEDLLAHPKKILGVIREELQELKAKYGDARRTFIADRARGALTVEDLMPDQPVWVTITAGGRILRTPLRGGPAWPHGDRPVALVRGNTRGAVVLFTDRGTAAAVAVHRIPEGEEGVPLPDLIALPEGETVVAALPMPGRIDTDGAGPYVFLVTRNAMCKRVAWADLNRPGAFPAMGVAEEDALVAAFTTYGDGEILLATAAGQAIRFAEEEVRVMGLSAAGVLGIKLGEKDQVIGAALVKPQGVIVIGTAHGFMKRTAAKEYPRQGRYGVGVQTTTVSAKTGLVVGVAAAEEDETLWVVGNRGTVKAVRVKDLPRAGRARPGTAVVSLKNNETMIRLIAPAAYEKGGGRNGRKGRRGKNRR</sequence>
<dbReference type="GO" id="GO:0006265">
    <property type="term" value="P:DNA topological change"/>
    <property type="evidence" value="ECO:0007669"/>
    <property type="project" value="InterPro"/>
</dbReference>
<comment type="catalytic activity">
    <reaction evidence="1">
        <text>ATP-dependent breakage, passage and rejoining of double-stranded DNA.</text>
        <dbReference type="EC" id="5.6.2.2"/>
    </reaction>
</comment>
<evidence type="ECO:0000313" key="10">
    <source>
        <dbReference type="EMBL" id="GBD07891.1"/>
    </source>
</evidence>
<keyword evidence="8" id="KW-0175">Coiled coil</keyword>
<dbReference type="InterPro" id="IPR035516">
    <property type="entry name" value="Gyrase/topoIV_suA_C"/>
</dbReference>
<dbReference type="FunFam" id="3.30.1360.40:FF:000002">
    <property type="entry name" value="DNA gyrase subunit A"/>
    <property type="match status" value="1"/>
</dbReference>
<dbReference type="PROSITE" id="PS52040">
    <property type="entry name" value="TOPO_IIA"/>
    <property type="match status" value="1"/>
</dbReference>
<keyword evidence="4" id="KW-0799">Topoisomerase</keyword>
<reference evidence="11" key="1">
    <citation type="submission" date="2017-09" db="EMBL/GenBank/DDBJ databases">
        <title>Metaegenomics of thermophilic ammonia-oxidizing enrichment culture.</title>
        <authorList>
            <person name="Kato S."/>
            <person name="Suzuki K."/>
        </authorList>
    </citation>
    <scope>NUCLEOTIDE SEQUENCE [LARGE SCALE GENOMIC DNA]</scope>
</reference>
<accession>A0A2H5Y373</accession>
<dbReference type="InterPro" id="IPR050220">
    <property type="entry name" value="Type_II_DNA_Topoisomerases"/>
</dbReference>
<dbReference type="PANTHER" id="PTHR43493:SF5">
    <property type="entry name" value="DNA GYRASE SUBUNIT A, CHLOROPLASTIC_MITOCHONDRIAL"/>
    <property type="match status" value="1"/>
</dbReference>
<keyword evidence="6 10" id="KW-0413">Isomerase</keyword>
<evidence type="ECO:0000259" key="9">
    <source>
        <dbReference type="PROSITE" id="PS52040"/>
    </source>
</evidence>
<dbReference type="GO" id="GO:0034335">
    <property type="term" value="F:DNA negative supercoiling activity"/>
    <property type="evidence" value="ECO:0007669"/>
    <property type="project" value="UniProtKB-ARBA"/>
</dbReference>
<comment type="caution">
    <text evidence="7">Lacks conserved residue(s) required for the propagation of feature annotation.</text>
</comment>
<protein>
    <recommendedName>
        <fullName evidence="3">DNA topoisomerase (ATP-hydrolyzing)</fullName>
        <ecNumber evidence="3">5.6.2.2</ecNumber>
    </recommendedName>
</protein>
<evidence type="ECO:0000256" key="7">
    <source>
        <dbReference type="PROSITE-ProRule" id="PRU01384"/>
    </source>
</evidence>
<organism evidence="10 11">
    <name type="scientific">Candidatus Thermoflexus japonica</name>
    <dbReference type="NCBI Taxonomy" id="2035417"/>
    <lineage>
        <taxon>Bacteria</taxon>
        <taxon>Bacillati</taxon>
        <taxon>Chloroflexota</taxon>
        <taxon>Thermoflexia</taxon>
        <taxon>Thermoflexales</taxon>
        <taxon>Thermoflexaceae</taxon>
        <taxon>Thermoflexus</taxon>
    </lineage>
</organism>
<dbReference type="FunFam" id="1.10.268.10:FF:000001">
    <property type="entry name" value="DNA gyrase subunit A"/>
    <property type="match status" value="1"/>
</dbReference>
<dbReference type="CDD" id="cd00187">
    <property type="entry name" value="TOP4c"/>
    <property type="match status" value="1"/>
</dbReference>
<dbReference type="Gene3D" id="2.120.10.90">
    <property type="entry name" value="DNA gyrase/topoisomerase IV, subunit A, C-terminal"/>
    <property type="match status" value="1"/>
</dbReference>